<dbReference type="InterPro" id="IPR011013">
    <property type="entry name" value="Gal_mutarotase_sf_dom"/>
</dbReference>
<feature type="chain" id="PRO_5046508988" description="Aldose 1-epimerase" evidence="6">
    <location>
        <begin position="27"/>
        <end position="376"/>
    </location>
</feature>
<dbReference type="CDD" id="cd09019">
    <property type="entry name" value="galactose_mutarotase_like"/>
    <property type="match status" value="1"/>
</dbReference>
<dbReference type="InterPro" id="IPR047215">
    <property type="entry name" value="Galactose_mutarotase-like"/>
</dbReference>
<comment type="caution">
    <text evidence="7">The sequence shown here is derived from an EMBL/GenBank/DDBJ whole genome shotgun (WGS) entry which is preliminary data.</text>
</comment>
<comment type="pathway">
    <text evidence="1 5">Carbohydrate metabolism; hexose metabolism.</text>
</comment>
<keyword evidence="8" id="KW-1185">Reference proteome</keyword>
<sequence length="376" mass="40940">MLSFRIPLAIAALTAGTLTIHASTQAATAAEVKTASDIQIVSLTNEHGMSIKVTNYGAIIMSIVVPDKDGKLADVALGYDDIRSYTNAVDKPYFGAVVGRYGNRIAKGKFTIDGEEYSLPINNPPNSLHGGIIGFDKVIWDIQVEESKNAVKLSYLAKDGEEGYPGNLSCSVTYTLTDENEIKVEYFATTDKATPVNLTQHTYFNLAGEGEGDILDHQLMINANRFTPVDETLIPTGKTPAVQGTPFDFTTAKAIGRDINSDNEQLRFGGGYDHNWVLDKGGQTGELTLAARVVEPKSGRVMEVSTTEPGIQFYCGNFLDGRLIGKSGKEYVYRGGFCLETQHYPDSPNQPNFPSTILKPGDEYETTTIFKFSTTK</sequence>
<evidence type="ECO:0000256" key="3">
    <source>
        <dbReference type="ARBA" id="ARBA00023235"/>
    </source>
</evidence>
<dbReference type="Gene3D" id="2.70.98.10">
    <property type="match status" value="1"/>
</dbReference>
<keyword evidence="3 5" id="KW-0413">Isomerase</keyword>
<feature type="signal peptide" evidence="6">
    <location>
        <begin position="1"/>
        <end position="26"/>
    </location>
</feature>
<proteinExistence type="inferred from homology"/>
<comment type="similarity">
    <text evidence="2 5">Belongs to the aldose epimerase family.</text>
</comment>
<dbReference type="NCBIfam" id="NF008277">
    <property type="entry name" value="PRK11055.1"/>
    <property type="match status" value="1"/>
</dbReference>
<evidence type="ECO:0000313" key="8">
    <source>
        <dbReference type="Proteomes" id="UP001239462"/>
    </source>
</evidence>
<comment type="catalytic activity">
    <reaction evidence="5">
        <text>alpha-D-glucose = beta-D-glucose</text>
        <dbReference type="Rhea" id="RHEA:10264"/>
        <dbReference type="ChEBI" id="CHEBI:15903"/>
        <dbReference type="ChEBI" id="CHEBI:17925"/>
        <dbReference type="EC" id="5.1.3.3"/>
    </reaction>
</comment>
<reference evidence="7 8" key="1">
    <citation type="submission" date="2023-06" db="EMBL/GenBank/DDBJ databases">
        <title>Roseiconus lacunae JC819 isolated from Gulf of Mannar region, Tamil Nadu.</title>
        <authorList>
            <person name="Pk S."/>
            <person name="Ch S."/>
            <person name="Ch V.R."/>
        </authorList>
    </citation>
    <scope>NUCLEOTIDE SEQUENCE [LARGE SCALE GENOMIC DNA]</scope>
    <source>
        <strain evidence="7 8">JC819</strain>
    </source>
</reference>
<dbReference type="InterPro" id="IPR014718">
    <property type="entry name" value="GH-type_carb-bd"/>
</dbReference>
<dbReference type="InterPro" id="IPR015443">
    <property type="entry name" value="Aldose_1-epimerase"/>
</dbReference>
<dbReference type="SUPFAM" id="SSF74650">
    <property type="entry name" value="Galactose mutarotase-like"/>
    <property type="match status" value="1"/>
</dbReference>
<dbReference type="PIRSF" id="PIRSF005096">
    <property type="entry name" value="GALM"/>
    <property type="match status" value="1"/>
</dbReference>
<evidence type="ECO:0000256" key="4">
    <source>
        <dbReference type="ARBA" id="ARBA00023277"/>
    </source>
</evidence>
<dbReference type="RefSeq" id="WP_289167312.1">
    <property type="nucleotide sequence ID" value="NZ_JASZZN010000034.1"/>
</dbReference>
<protein>
    <recommendedName>
        <fullName evidence="5">Aldose 1-epimerase</fullName>
        <ecNumber evidence="5">5.1.3.3</ecNumber>
    </recommendedName>
</protein>
<dbReference type="GO" id="GO:0016853">
    <property type="term" value="F:isomerase activity"/>
    <property type="evidence" value="ECO:0007669"/>
    <property type="project" value="UniProtKB-KW"/>
</dbReference>
<dbReference type="Proteomes" id="UP001239462">
    <property type="component" value="Unassembled WGS sequence"/>
</dbReference>
<evidence type="ECO:0000256" key="6">
    <source>
        <dbReference type="SAM" id="SignalP"/>
    </source>
</evidence>
<dbReference type="Pfam" id="PF01263">
    <property type="entry name" value="Aldose_epim"/>
    <property type="match status" value="1"/>
</dbReference>
<evidence type="ECO:0000313" key="7">
    <source>
        <dbReference type="EMBL" id="MDM4019224.1"/>
    </source>
</evidence>
<dbReference type="PANTHER" id="PTHR10091">
    <property type="entry name" value="ALDOSE-1-EPIMERASE"/>
    <property type="match status" value="1"/>
</dbReference>
<dbReference type="EMBL" id="JASZZN010000034">
    <property type="protein sequence ID" value="MDM4019224.1"/>
    <property type="molecule type" value="Genomic_DNA"/>
</dbReference>
<evidence type="ECO:0000256" key="1">
    <source>
        <dbReference type="ARBA" id="ARBA00005028"/>
    </source>
</evidence>
<keyword evidence="4 5" id="KW-0119">Carbohydrate metabolism</keyword>
<organism evidence="7 8">
    <name type="scientific">Roseiconus lacunae</name>
    <dbReference type="NCBI Taxonomy" id="2605694"/>
    <lineage>
        <taxon>Bacteria</taxon>
        <taxon>Pseudomonadati</taxon>
        <taxon>Planctomycetota</taxon>
        <taxon>Planctomycetia</taxon>
        <taxon>Pirellulales</taxon>
        <taxon>Pirellulaceae</taxon>
        <taxon>Roseiconus</taxon>
    </lineage>
</organism>
<evidence type="ECO:0000256" key="2">
    <source>
        <dbReference type="ARBA" id="ARBA00006206"/>
    </source>
</evidence>
<dbReference type="EC" id="5.1.3.3" evidence="5"/>
<name>A0ABT7PRV0_9BACT</name>
<dbReference type="PANTHER" id="PTHR10091:SF0">
    <property type="entry name" value="GALACTOSE MUTAROTASE"/>
    <property type="match status" value="1"/>
</dbReference>
<accession>A0ABT7PRV0</accession>
<dbReference type="InterPro" id="IPR008183">
    <property type="entry name" value="Aldose_1/G6P_1-epimerase"/>
</dbReference>
<keyword evidence="6" id="KW-0732">Signal</keyword>
<evidence type="ECO:0000256" key="5">
    <source>
        <dbReference type="PIRNR" id="PIRNR005096"/>
    </source>
</evidence>
<gene>
    <name evidence="7" type="ORF">QTN89_27460</name>
</gene>